<feature type="transmembrane region" description="Helical" evidence="8">
    <location>
        <begin position="38"/>
        <end position="59"/>
    </location>
</feature>
<dbReference type="GO" id="GO:0072546">
    <property type="term" value="C:EMC complex"/>
    <property type="evidence" value="ECO:0007669"/>
    <property type="project" value="InterPro"/>
</dbReference>
<dbReference type="GO" id="GO:0000045">
    <property type="term" value="P:autophagosome assembly"/>
    <property type="evidence" value="ECO:0007669"/>
    <property type="project" value="TreeGrafter"/>
</dbReference>
<keyword evidence="11" id="KW-1185">Reference proteome</keyword>
<evidence type="ECO:0000313" key="10">
    <source>
        <dbReference type="EMBL" id="KDO23034.1"/>
    </source>
</evidence>
<dbReference type="KEGG" id="spar:SPRG_11881"/>
<dbReference type="PANTHER" id="PTHR20994:SF0">
    <property type="entry name" value="ER MEMBRANE PROTEIN COMPLEX SUBUNIT 6"/>
    <property type="match status" value="1"/>
</dbReference>
<dbReference type="Pfam" id="PF07019">
    <property type="entry name" value="EMC6"/>
    <property type="match status" value="1"/>
</dbReference>
<evidence type="ECO:0000256" key="4">
    <source>
        <dbReference type="ARBA" id="ARBA00022692"/>
    </source>
</evidence>
<protein>
    <recommendedName>
        <fullName evidence="3">ER membrane protein complex subunit 6</fullName>
    </recommendedName>
</protein>
<dbReference type="RefSeq" id="XP_012208540.1">
    <property type="nucleotide sequence ID" value="XM_012353150.1"/>
</dbReference>
<dbReference type="AlphaFoldDB" id="A0A067BR70"/>
<proteinExistence type="inferred from homology"/>
<evidence type="ECO:0000256" key="8">
    <source>
        <dbReference type="SAM" id="Phobius"/>
    </source>
</evidence>
<dbReference type="VEuPathDB" id="FungiDB:SPRG_13310"/>
<dbReference type="GO" id="GO:0034975">
    <property type="term" value="P:protein folding in endoplasmic reticulum"/>
    <property type="evidence" value="ECO:0007669"/>
    <property type="project" value="TreeGrafter"/>
</dbReference>
<accession>A0A067BR70</accession>
<dbReference type="Proteomes" id="UP000030745">
    <property type="component" value="Unassembled WGS sequence"/>
</dbReference>
<evidence type="ECO:0000313" key="9">
    <source>
        <dbReference type="EMBL" id="KDO20728.1"/>
    </source>
</evidence>
<evidence type="ECO:0000256" key="6">
    <source>
        <dbReference type="ARBA" id="ARBA00022989"/>
    </source>
</evidence>
<dbReference type="InterPro" id="IPR029008">
    <property type="entry name" value="EMC6-like"/>
</dbReference>
<comment type="subcellular location">
    <subcellularLocation>
        <location evidence="1">Endoplasmic reticulum membrane</location>
        <topology evidence="1">Multi-pass membrane protein</topology>
    </subcellularLocation>
</comment>
<evidence type="ECO:0000256" key="3">
    <source>
        <dbReference type="ARBA" id="ARBA00020827"/>
    </source>
</evidence>
<gene>
    <name evidence="10" type="ORF">SPRG_11881</name>
    <name evidence="9" type="ORF">SPRG_13310</name>
</gene>
<dbReference type="OrthoDB" id="16510at2759"/>
<evidence type="ECO:0000256" key="5">
    <source>
        <dbReference type="ARBA" id="ARBA00022824"/>
    </source>
</evidence>
<keyword evidence="4 8" id="KW-0812">Transmembrane</keyword>
<keyword evidence="7 8" id="KW-0472">Membrane</keyword>
<dbReference type="GeneID" id="24133891"/>
<name>A0A067BR70_SAPPC</name>
<evidence type="ECO:0000256" key="1">
    <source>
        <dbReference type="ARBA" id="ARBA00004477"/>
    </source>
</evidence>
<sequence length="109" mass="11637">MDPSSAPGTEFFSMENMAKNEAVVEFTHTAMSVVSGSLAGVMGLTGLQGFGCMILLYLATSGALLAKMGADCSPYFNMNVVSFLFYGIGGHLVSFILFWTLAYGLVHIY</sequence>
<dbReference type="KEGG" id="spar:SPRG_13310"/>
<comment type="similarity">
    <text evidence="2">Belongs to the EMC6 family.</text>
</comment>
<dbReference type="EMBL" id="KK583304">
    <property type="protein sequence ID" value="KDO20728.1"/>
    <property type="molecule type" value="Genomic_DNA"/>
</dbReference>
<dbReference type="STRING" id="695850.A0A067BR70"/>
<dbReference type="GeneID" id="24135194"/>
<evidence type="ECO:0000256" key="2">
    <source>
        <dbReference type="ARBA" id="ARBA00009436"/>
    </source>
</evidence>
<keyword evidence="5" id="KW-0256">Endoplasmic reticulum</keyword>
<evidence type="ECO:0000256" key="7">
    <source>
        <dbReference type="ARBA" id="ARBA00023136"/>
    </source>
</evidence>
<evidence type="ECO:0000313" key="11">
    <source>
        <dbReference type="Proteomes" id="UP000030745"/>
    </source>
</evidence>
<dbReference type="VEuPathDB" id="FungiDB:SPRG_11881"/>
<keyword evidence="6 8" id="KW-1133">Transmembrane helix</keyword>
<dbReference type="EMBL" id="KK583259">
    <property type="protein sequence ID" value="KDO23034.1"/>
    <property type="molecule type" value="Genomic_DNA"/>
</dbReference>
<reference evidence="9 11" key="1">
    <citation type="journal article" date="2013" name="PLoS Genet.">
        <title>Distinctive expansion of potential virulence genes in the genome of the oomycete fish pathogen Saprolegnia parasitica.</title>
        <authorList>
            <person name="Jiang R.H."/>
            <person name="de Bruijn I."/>
            <person name="Haas B.J."/>
            <person name="Belmonte R."/>
            <person name="Lobach L."/>
            <person name="Christie J."/>
            <person name="van den Ackerveken G."/>
            <person name="Bottin A."/>
            <person name="Bulone V."/>
            <person name="Diaz-Moreno S.M."/>
            <person name="Dumas B."/>
            <person name="Fan L."/>
            <person name="Gaulin E."/>
            <person name="Govers F."/>
            <person name="Grenville-Briggs L.J."/>
            <person name="Horner N.R."/>
            <person name="Levin J.Z."/>
            <person name="Mammella M."/>
            <person name="Meijer H.J."/>
            <person name="Morris P."/>
            <person name="Nusbaum C."/>
            <person name="Oome S."/>
            <person name="Phillips A.J."/>
            <person name="van Rooyen D."/>
            <person name="Rzeszutek E."/>
            <person name="Saraiva M."/>
            <person name="Secombes C.J."/>
            <person name="Seidl M.F."/>
            <person name="Snel B."/>
            <person name="Stassen J.H."/>
            <person name="Sykes S."/>
            <person name="Tripathy S."/>
            <person name="van den Berg H."/>
            <person name="Vega-Arreguin J.C."/>
            <person name="Wawra S."/>
            <person name="Young S.K."/>
            <person name="Zeng Q."/>
            <person name="Dieguez-Uribeondo J."/>
            <person name="Russ C."/>
            <person name="Tyler B.M."/>
            <person name="van West P."/>
        </authorList>
    </citation>
    <scope>NUCLEOTIDE SEQUENCE [LARGE SCALE GENOMIC DNA]</scope>
    <source>
        <strain evidence="9 11">CBS 223.65</strain>
    </source>
</reference>
<dbReference type="RefSeq" id="XP_012206322.1">
    <property type="nucleotide sequence ID" value="XM_012350932.1"/>
</dbReference>
<dbReference type="OMA" id="MKANFEW"/>
<dbReference type="PANTHER" id="PTHR20994">
    <property type="entry name" value="ER MEMBRANE PROTEIN COMPLEX SUBUNIT 6"/>
    <property type="match status" value="1"/>
</dbReference>
<feature type="transmembrane region" description="Helical" evidence="8">
    <location>
        <begin position="80"/>
        <end position="106"/>
    </location>
</feature>
<dbReference type="InterPro" id="IPR008504">
    <property type="entry name" value="Emc6"/>
</dbReference>
<organism evidence="9 11">
    <name type="scientific">Saprolegnia parasitica (strain CBS 223.65)</name>
    <dbReference type="NCBI Taxonomy" id="695850"/>
    <lineage>
        <taxon>Eukaryota</taxon>
        <taxon>Sar</taxon>
        <taxon>Stramenopiles</taxon>
        <taxon>Oomycota</taxon>
        <taxon>Saprolegniomycetes</taxon>
        <taxon>Saprolegniales</taxon>
        <taxon>Saprolegniaceae</taxon>
        <taxon>Saprolegnia</taxon>
    </lineage>
</organism>